<feature type="compositionally biased region" description="Basic and acidic residues" evidence="1">
    <location>
        <begin position="1"/>
        <end position="18"/>
    </location>
</feature>
<evidence type="ECO:0000313" key="2">
    <source>
        <dbReference type="EMBL" id="MEN3230236.1"/>
    </source>
</evidence>
<proteinExistence type="predicted"/>
<name>A0ABU9ZG23_9HYPH</name>
<dbReference type="NCBIfam" id="NF041705">
    <property type="entry name" value="RIPP_cyclo_YhhA"/>
    <property type="match status" value="1"/>
</dbReference>
<feature type="region of interest" description="Disordered" evidence="1">
    <location>
        <begin position="1"/>
        <end position="24"/>
    </location>
</feature>
<keyword evidence="3" id="KW-1185">Reference proteome</keyword>
<organism evidence="2 3">
    <name type="scientific">Methylorubrum rhodesianum</name>
    <dbReference type="NCBI Taxonomy" id="29427"/>
    <lineage>
        <taxon>Bacteria</taxon>
        <taxon>Pseudomonadati</taxon>
        <taxon>Pseudomonadota</taxon>
        <taxon>Alphaproteobacteria</taxon>
        <taxon>Hyphomicrobiales</taxon>
        <taxon>Methylobacteriaceae</taxon>
        <taxon>Methylorubrum</taxon>
    </lineage>
</organism>
<accession>A0ABU9ZG23</accession>
<protein>
    <submittedName>
        <fullName evidence="2">Uncharacterized protein</fullName>
    </submittedName>
</protein>
<gene>
    <name evidence="2" type="ORF">PUR21_21775</name>
</gene>
<dbReference type="RefSeq" id="WP_345971652.1">
    <property type="nucleotide sequence ID" value="NZ_JAQYXL010000001.1"/>
</dbReference>
<dbReference type="EMBL" id="JAQYXL010000001">
    <property type="protein sequence ID" value="MEN3230236.1"/>
    <property type="molecule type" value="Genomic_DNA"/>
</dbReference>
<reference evidence="2 3" key="1">
    <citation type="journal article" date="2023" name="PLoS ONE">
        <title>Complete genome assembly of Hawai'i environmental nontuberculous mycobacteria reveals unexpected co-isolation with methylobacteria.</title>
        <authorList>
            <person name="Hendrix J."/>
            <person name="Epperson L.E."/>
            <person name="Tong E.I."/>
            <person name="Chan Y.L."/>
            <person name="Hasan N.A."/>
            <person name="Dawrs S.N."/>
            <person name="Norton G.J."/>
            <person name="Virdi R."/>
            <person name="Crooks J.L."/>
            <person name="Chan E.D."/>
            <person name="Honda J.R."/>
            <person name="Strong M."/>
        </authorList>
    </citation>
    <scope>NUCLEOTIDE SEQUENCE [LARGE SCALE GENOMIC DNA]</scope>
    <source>
        <strain evidence="2 3">NJH_HI01</strain>
    </source>
</reference>
<sequence>MEHGPEDARHDVADARPDETDEVELDSVTLARLLAEVRNEDVVEAHAYNRMHNRHNR</sequence>
<comment type="caution">
    <text evidence="2">The sequence shown here is derived from an EMBL/GenBank/DDBJ whole genome shotgun (WGS) entry which is preliminary data.</text>
</comment>
<dbReference type="Proteomes" id="UP001404845">
    <property type="component" value="Unassembled WGS sequence"/>
</dbReference>
<evidence type="ECO:0000256" key="1">
    <source>
        <dbReference type="SAM" id="MobiDB-lite"/>
    </source>
</evidence>
<evidence type="ECO:0000313" key="3">
    <source>
        <dbReference type="Proteomes" id="UP001404845"/>
    </source>
</evidence>